<gene>
    <name evidence="2" type="ORF">SAMN05421548_107173</name>
</gene>
<dbReference type="AlphaFoldDB" id="A0A1G6M9Y8"/>
<evidence type="ECO:0000256" key="1">
    <source>
        <dbReference type="SAM" id="MobiDB-lite"/>
    </source>
</evidence>
<sequence>MKTGVLADKDLHCHAGNLCRAIRRSAWRRLAWRAARAAGEKALPSAAAVADDRAVRDASPSFAPMEPDRTP</sequence>
<evidence type="ECO:0000313" key="2">
    <source>
        <dbReference type="EMBL" id="SDC52280.1"/>
    </source>
</evidence>
<proteinExistence type="predicted"/>
<keyword evidence="3" id="KW-1185">Reference proteome</keyword>
<name>A0A1G6M9Y8_9BURK</name>
<feature type="region of interest" description="Disordered" evidence="1">
    <location>
        <begin position="45"/>
        <end position="71"/>
    </location>
</feature>
<dbReference type="EMBL" id="FMYQ01000007">
    <property type="protein sequence ID" value="SDC52280.1"/>
    <property type="molecule type" value="Genomic_DNA"/>
</dbReference>
<organism evidence="2 3">
    <name type="scientific">Paraburkholderia lycopersici</name>
    <dbReference type="NCBI Taxonomy" id="416944"/>
    <lineage>
        <taxon>Bacteria</taxon>
        <taxon>Pseudomonadati</taxon>
        <taxon>Pseudomonadota</taxon>
        <taxon>Betaproteobacteria</taxon>
        <taxon>Burkholderiales</taxon>
        <taxon>Burkholderiaceae</taxon>
        <taxon>Paraburkholderia</taxon>
    </lineage>
</organism>
<accession>A0A1G6M9Y8</accession>
<protein>
    <submittedName>
        <fullName evidence="2">Uncharacterized protein</fullName>
    </submittedName>
</protein>
<dbReference type="Proteomes" id="UP000198908">
    <property type="component" value="Unassembled WGS sequence"/>
</dbReference>
<dbReference type="RefSeq" id="WP_143189221.1">
    <property type="nucleotide sequence ID" value="NZ_FMYQ01000007.1"/>
</dbReference>
<reference evidence="3" key="1">
    <citation type="submission" date="2016-09" db="EMBL/GenBank/DDBJ databases">
        <authorList>
            <person name="Varghese N."/>
            <person name="Submissions S."/>
        </authorList>
    </citation>
    <scope>NUCLEOTIDE SEQUENCE [LARGE SCALE GENOMIC DNA]</scope>
    <source>
        <strain evidence="3">TNe-862</strain>
    </source>
</reference>
<evidence type="ECO:0000313" key="3">
    <source>
        <dbReference type="Proteomes" id="UP000198908"/>
    </source>
</evidence>